<reference evidence="1 2" key="1">
    <citation type="submission" date="2017-01" db="EMBL/GenBank/DDBJ databases">
        <title>The complete genome sequence of a sulfur-oxidizing marine bacterium Thioclava sp. 25B10_4T.</title>
        <authorList>
            <person name="Liu Y."/>
            <person name="Lai Q."/>
            <person name="Shao Z."/>
        </authorList>
    </citation>
    <scope>NUCLEOTIDE SEQUENCE [LARGE SCALE GENOMIC DNA]</scope>
    <source>
        <strain evidence="1 2">25B10_4</strain>
    </source>
</reference>
<gene>
    <name evidence="1" type="ORF">BMG03_12570</name>
</gene>
<keyword evidence="2" id="KW-1185">Reference proteome</keyword>
<name>A0ABM6II76_9RHOB</name>
<dbReference type="Pfam" id="PF09898">
    <property type="entry name" value="DUF2125"/>
    <property type="match status" value="1"/>
</dbReference>
<accession>A0ABM6II76</accession>
<evidence type="ECO:0008006" key="3">
    <source>
        <dbReference type="Google" id="ProtNLM"/>
    </source>
</evidence>
<evidence type="ECO:0000313" key="2">
    <source>
        <dbReference type="Proteomes" id="UP000185622"/>
    </source>
</evidence>
<sequence length="351" mass="37556">MRKLIILVLVATLAYCGYWFYGAHKIENGARDMLAQARQEGWGDAQSVSLAGFPSRFDLTFDKPELKDRGGLWRWSAPFAQIFALGYEPNKVIAYLPSGQMLHLGDKTYRLTQDDMRASMTVGYSTALPLENAVAVVASPALTPQGAAKPELSADQLRLAIARKDKAQGAIGASAQAADLVMPAAAYRLGAEAKKLKLPADLLERIDPKGTLPDTITRLHFDALMGTREPIDQSALEAGLPGLMTFAISDLSLSWGDNDVSVEGNLTVDPSGYPDGTLTIRSASWRNWVGIAQGMGLIGKDEVKLVTGIGAMLAAKNPDGALEVPLIFKDGQMSLGPVPLGPAPQLVAQRQ</sequence>
<evidence type="ECO:0000313" key="1">
    <source>
        <dbReference type="EMBL" id="AQS48532.1"/>
    </source>
</evidence>
<proteinExistence type="predicted"/>
<dbReference type="Proteomes" id="UP000185622">
    <property type="component" value="Chromosome"/>
</dbReference>
<dbReference type="InterPro" id="IPR018666">
    <property type="entry name" value="DUF2125"/>
</dbReference>
<dbReference type="EMBL" id="CP019437">
    <property type="protein sequence ID" value="AQS48532.1"/>
    <property type="molecule type" value="Genomic_DNA"/>
</dbReference>
<protein>
    <recommendedName>
        <fullName evidence="3">DUF2125 domain-containing protein</fullName>
    </recommendedName>
</protein>
<dbReference type="RefSeq" id="WP_075775096.1">
    <property type="nucleotide sequence ID" value="NZ_CP019437.1"/>
</dbReference>
<organism evidence="1 2">
    <name type="scientific">Thioclava nitratireducens</name>
    <dbReference type="NCBI Taxonomy" id="1915078"/>
    <lineage>
        <taxon>Bacteria</taxon>
        <taxon>Pseudomonadati</taxon>
        <taxon>Pseudomonadota</taxon>
        <taxon>Alphaproteobacteria</taxon>
        <taxon>Rhodobacterales</taxon>
        <taxon>Paracoccaceae</taxon>
        <taxon>Thioclava</taxon>
    </lineage>
</organism>